<dbReference type="OrthoDB" id="1123366at2"/>
<sequence>MEDAGKKCFVCEKVYPAGETSVNKTVMLPVCKNCIGTAEEKQKEEEYLDSLADGLVCGCI</sequence>
<gene>
    <name evidence="1" type="ORF">SAMN05444280_10660</name>
</gene>
<keyword evidence="2" id="KW-1185">Reference proteome</keyword>
<accession>A0A1M6E4Y3</accession>
<name>A0A1M6E4Y3_9BACT</name>
<protein>
    <submittedName>
        <fullName evidence="1">Uncharacterized protein</fullName>
    </submittedName>
</protein>
<proteinExistence type="predicted"/>
<dbReference type="AlphaFoldDB" id="A0A1M6E4Y3"/>
<dbReference type="RefSeq" id="WP_073166818.1">
    <property type="nucleotide sequence ID" value="NZ_FQZE01000006.1"/>
</dbReference>
<evidence type="ECO:0000313" key="1">
    <source>
        <dbReference type="EMBL" id="SHI80473.1"/>
    </source>
</evidence>
<dbReference type="Proteomes" id="UP000184050">
    <property type="component" value="Unassembled WGS sequence"/>
</dbReference>
<evidence type="ECO:0000313" key="2">
    <source>
        <dbReference type="Proteomes" id="UP000184050"/>
    </source>
</evidence>
<dbReference type="EMBL" id="FQZE01000006">
    <property type="protein sequence ID" value="SHI80473.1"/>
    <property type="molecule type" value="Genomic_DNA"/>
</dbReference>
<reference evidence="1 2" key="1">
    <citation type="submission" date="2016-11" db="EMBL/GenBank/DDBJ databases">
        <authorList>
            <person name="Jaros S."/>
            <person name="Januszkiewicz K."/>
            <person name="Wedrychowicz H."/>
        </authorList>
    </citation>
    <scope>NUCLEOTIDE SEQUENCE [LARGE SCALE GENOMIC DNA]</scope>
    <source>
        <strain evidence="1 2">DSM 27063</strain>
    </source>
</reference>
<organism evidence="1 2">
    <name type="scientific">Tangfeifania diversioriginum</name>
    <dbReference type="NCBI Taxonomy" id="1168035"/>
    <lineage>
        <taxon>Bacteria</taxon>
        <taxon>Pseudomonadati</taxon>
        <taxon>Bacteroidota</taxon>
        <taxon>Bacteroidia</taxon>
        <taxon>Marinilabiliales</taxon>
        <taxon>Prolixibacteraceae</taxon>
        <taxon>Tangfeifania</taxon>
    </lineage>
</organism>